<evidence type="ECO:0000256" key="6">
    <source>
        <dbReference type="ARBA" id="ARBA00022958"/>
    </source>
</evidence>
<evidence type="ECO:0000256" key="7">
    <source>
        <dbReference type="ARBA" id="ARBA00022989"/>
    </source>
</evidence>
<keyword evidence="5 10" id="KW-0812">Transmembrane</keyword>
<dbReference type="EMBL" id="CP019948">
    <property type="protein sequence ID" value="ARN79754.1"/>
    <property type="molecule type" value="Genomic_DNA"/>
</dbReference>
<evidence type="ECO:0000313" key="13">
    <source>
        <dbReference type="Proteomes" id="UP000193978"/>
    </source>
</evidence>
<dbReference type="GO" id="GO:0015297">
    <property type="term" value="F:antiporter activity"/>
    <property type="evidence" value="ECO:0007669"/>
    <property type="project" value="UniProtKB-KW"/>
</dbReference>
<dbReference type="RefSeq" id="WP_085769799.1">
    <property type="nucleotide sequence ID" value="NZ_AP027149.1"/>
</dbReference>
<feature type="domain" description="RCK N-terminal" evidence="11">
    <location>
        <begin position="423"/>
        <end position="540"/>
    </location>
</feature>
<dbReference type="GO" id="GO:0006813">
    <property type="term" value="P:potassium ion transport"/>
    <property type="evidence" value="ECO:0007669"/>
    <property type="project" value="UniProtKB-KW"/>
</dbReference>
<accession>A0A1W6MQ88</accession>
<evidence type="ECO:0000256" key="9">
    <source>
        <dbReference type="ARBA" id="ARBA00023136"/>
    </source>
</evidence>
<dbReference type="Proteomes" id="UP000193978">
    <property type="component" value="Chromosome"/>
</dbReference>
<sequence length="615" mass="65555">MTPPSPLESYREALLFLATAGVVVPLFHRLRLSPVLGFLAAGVALGPFGLGRFGDHVEFLNYLSISNVERVASVAEFGLVFLLFMIGLELSWERLERMRRLIFGLGLAQMLVSTGALAAIGYFWFALDPAPSLVMGGALAMSSTGLVMGVLAETRRLNKPAGRAAFAVLLTQDLAVAPALLFISLMQRAHEHPLTPFELFATFAPACVALGGLILAGRLFLRPLFHLVASAQSTELFVAACLLIVVGAGVVSASAGFSMELGAFVAGLLLAETEYRREIEVTMEPFKGLLLGLFFVSIGAELNLDLLLGDPLLFVGYASGLIGLKAALTSLLALALKFPASVAAETGLLLAPGGEFAFALLTFASVAGVLPGQHGAEAMVAVTLSMFAAPLLARLGARFPSGKSAEALRAEFAHLMPEGDVAAGKVLIVGFGRVGALLGEMLSRHEIPFVAIDDAVSVVAERRNEGVDIYWGSAEKRELLAKCGLEQARALAVTVTKVEAAVEIVRVAHEMRGDMTIVARARDADHATRLYEAGATDAIPETIEASLQLAETVLVDIGVPMGHVIASIHGKRDEYREILKPKAEEARERQFKRLALRSRLLARRRVQNQAEDETG</sequence>
<proteinExistence type="predicted"/>
<feature type="transmembrane region" description="Helical" evidence="10">
    <location>
        <begin position="71"/>
        <end position="90"/>
    </location>
</feature>
<keyword evidence="6" id="KW-0630">Potassium</keyword>
<dbReference type="InterPro" id="IPR006153">
    <property type="entry name" value="Cation/H_exchanger_TM"/>
</dbReference>
<keyword evidence="7 10" id="KW-1133">Transmembrane helix</keyword>
<gene>
    <name evidence="12" type="ORF">B1812_00250</name>
</gene>
<keyword evidence="9 10" id="KW-0472">Membrane</keyword>
<organism evidence="12 13">
    <name type="scientific">Methylocystis bryophila</name>
    <dbReference type="NCBI Taxonomy" id="655015"/>
    <lineage>
        <taxon>Bacteria</taxon>
        <taxon>Pseudomonadati</taxon>
        <taxon>Pseudomonadota</taxon>
        <taxon>Alphaproteobacteria</taxon>
        <taxon>Hyphomicrobiales</taxon>
        <taxon>Methylocystaceae</taxon>
        <taxon>Methylocystis</taxon>
    </lineage>
</organism>
<protein>
    <submittedName>
        <fullName evidence="12">Potassium transporter TrkA</fullName>
    </submittedName>
</protein>
<evidence type="ECO:0000256" key="4">
    <source>
        <dbReference type="ARBA" id="ARBA00022538"/>
    </source>
</evidence>
<feature type="transmembrane region" description="Helical" evidence="10">
    <location>
        <begin position="164"/>
        <end position="187"/>
    </location>
</feature>
<dbReference type="GO" id="GO:1902600">
    <property type="term" value="P:proton transmembrane transport"/>
    <property type="evidence" value="ECO:0007669"/>
    <property type="project" value="InterPro"/>
</dbReference>
<keyword evidence="3" id="KW-0050">Antiport</keyword>
<dbReference type="Gene3D" id="1.20.1530.20">
    <property type="match status" value="1"/>
</dbReference>
<keyword evidence="8" id="KW-0406">Ion transport</keyword>
<evidence type="ECO:0000256" key="10">
    <source>
        <dbReference type="SAM" id="Phobius"/>
    </source>
</evidence>
<keyword evidence="4" id="KW-0633">Potassium transport</keyword>
<evidence type="ECO:0000313" key="12">
    <source>
        <dbReference type="EMBL" id="ARN79754.1"/>
    </source>
</evidence>
<feature type="transmembrane region" description="Helical" evidence="10">
    <location>
        <begin position="314"/>
        <end position="336"/>
    </location>
</feature>
<dbReference type="InterPro" id="IPR036291">
    <property type="entry name" value="NAD(P)-bd_dom_sf"/>
</dbReference>
<dbReference type="PANTHER" id="PTHR46157:SF4">
    <property type="entry name" value="K(+) EFFLUX ANTIPORTER 3, CHLOROPLASTIC"/>
    <property type="match status" value="1"/>
</dbReference>
<feature type="transmembrane region" description="Helical" evidence="10">
    <location>
        <begin position="12"/>
        <end position="28"/>
    </location>
</feature>
<dbReference type="InterPro" id="IPR003148">
    <property type="entry name" value="RCK_N"/>
</dbReference>
<dbReference type="Gene3D" id="3.40.50.720">
    <property type="entry name" value="NAD(P)-binding Rossmann-like Domain"/>
    <property type="match status" value="1"/>
</dbReference>
<dbReference type="PANTHER" id="PTHR46157">
    <property type="entry name" value="K(+) EFFLUX ANTIPORTER 3, CHLOROPLASTIC"/>
    <property type="match status" value="1"/>
</dbReference>
<evidence type="ECO:0000256" key="5">
    <source>
        <dbReference type="ARBA" id="ARBA00022692"/>
    </source>
</evidence>
<evidence type="ECO:0000256" key="8">
    <source>
        <dbReference type="ARBA" id="ARBA00023065"/>
    </source>
</evidence>
<dbReference type="AlphaFoldDB" id="A0A1W6MQ88"/>
<feature type="transmembrane region" description="Helical" evidence="10">
    <location>
        <begin position="35"/>
        <end position="51"/>
    </location>
</feature>
<evidence type="ECO:0000256" key="3">
    <source>
        <dbReference type="ARBA" id="ARBA00022449"/>
    </source>
</evidence>
<comment type="subcellular location">
    <subcellularLocation>
        <location evidence="1">Membrane</location>
        <topology evidence="1">Multi-pass membrane protein</topology>
    </subcellularLocation>
</comment>
<dbReference type="SUPFAM" id="SSF51735">
    <property type="entry name" value="NAD(P)-binding Rossmann-fold domains"/>
    <property type="match status" value="1"/>
</dbReference>
<dbReference type="STRING" id="655015.B1812_00250"/>
<feature type="transmembrane region" description="Helical" evidence="10">
    <location>
        <begin position="133"/>
        <end position="152"/>
    </location>
</feature>
<dbReference type="PROSITE" id="PS51201">
    <property type="entry name" value="RCK_N"/>
    <property type="match status" value="1"/>
</dbReference>
<dbReference type="Pfam" id="PF02254">
    <property type="entry name" value="TrkA_N"/>
    <property type="match status" value="1"/>
</dbReference>
<feature type="transmembrane region" description="Helical" evidence="10">
    <location>
        <begin position="233"/>
        <end position="251"/>
    </location>
</feature>
<feature type="transmembrane region" description="Helical" evidence="10">
    <location>
        <begin position="102"/>
        <end position="127"/>
    </location>
</feature>
<dbReference type="OrthoDB" id="9781411at2"/>
<dbReference type="KEGG" id="mbry:B1812_00250"/>
<feature type="transmembrane region" description="Helical" evidence="10">
    <location>
        <begin position="199"/>
        <end position="221"/>
    </location>
</feature>
<keyword evidence="2" id="KW-0813">Transport</keyword>
<dbReference type="GO" id="GO:0005886">
    <property type="term" value="C:plasma membrane"/>
    <property type="evidence" value="ECO:0007669"/>
    <property type="project" value="TreeGrafter"/>
</dbReference>
<dbReference type="InterPro" id="IPR038770">
    <property type="entry name" value="Na+/solute_symporter_sf"/>
</dbReference>
<keyword evidence="13" id="KW-1185">Reference proteome</keyword>
<reference evidence="12 13" key="1">
    <citation type="submission" date="2017-02" db="EMBL/GenBank/DDBJ databases">
        <authorList>
            <person name="Peterson S.W."/>
        </authorList>
    </citation>
    <scope>NUCLEOTIDE SEQUENCE [LARGE SCALE GENOMIC DNA]</scope>
    <source>
        <strain evidence="12 13">S285</strain>
    </source>
</reference>
<evidence type="ECO:0000256" key="1">
    <source>
        <dbReference type="ARBA" id="ARBA00004141"/>
    </source>
</evidence>
<dbReference type="Pfam" id="PF00999">
    <property type="entry name" value="Na_H_Exchanger"/>
    <property type="match status" value="1"/>
</dbReference>
<name>A0A1W6MQ88_9HYPH</name>
<evidence type="ECO:0000256" key="2">
    <source>
        <dbReference type="ARBA" id="ARBA00022448"/>
    </source>
</evidence>
<evidence type="ECO:0000259" key="11">
    <source>
        <dbReference type="PROSITE" id="PS51201"/>
    </source>
</evidence>
<feature type="transmembrane region" description="Helical" evidence="10">
    <location>
        <begin position="348"/>
        <end position="370"/>
    </location>
</feature>